<dbReference type="OMA" id="YGFIIRH"/>
<evidence type="ECO:0000313" key="4">
    <source>
        <dbReference type="WBParaSite" id="TCLT_0000676701-mRNA-1"/>
    </source>
</evidence>
<dbReference type="WBParaSite" id="TCLT_0000676701-mRNA-1">
    <property type="protein sequence ID" value="TCLT_0000676701-mRNA-1"/>
    <property type="gene ID" value="TCLT_0000676701"/>
</dbReference>
<dbReference type="OrthoDB" id="5858335at2759"/>
<organism evidence="4">
    <name type="scientific">Thelazia callipaeda</name>
    <name type="common">Oriental eyeworm</name>
    <name type="synonym">Parasitic nematode</name>
    <dbReference type="NCBI Taxonomy" id="103827"/>
    <lineage>
        <taxon>Eukaryota</taxon>
        <taxon>Metazoa</taxon>
        <taxon>Ecdysozoa</taxon>
        <taxon>Nematoda</taxon>
        <taxon>Chromadorea</taxon>
        <taxon>Rhabditida</taxon>
        <taxon>Spirurina</taxon>
        <taxon>Spiruromorpha</taxon>
        <taxon>Thelazioidea</taxon>
        <taxon>Thelaziidae</taxon>
        <taxon>Thelazia</taxon>
    </lineage>
</organism>
<dbReference type="InterPro" id="IPR041489">
    <property type="entry name" value="PDZ_6"/>
</dbReference>
<dbReference type="PROSITE" id="PS50106">
    <property type="entry name" value="PDZ"/>
    <property type="match status" value="1"/>
</dbReference>
<feature type="domain" description="PDZ" evidence="1">
    <location>
        <begin position="5"/>
        <end position="89"/>
    </location>
</feature>
<dbReference type="InterPro" id="IPR036034">
    <property type="entry name" value="PDZ_sf"/>
</dbReference>
<dbReference type="EMBL" id="UYYF01004442">
    <property type="protein sequence ID" value="VDN04145.1"/>
    <property type="molecule type" value="Genomic_DNA"/>
</dbReference>
<protein>
    <submittedName>
        <fullName evidence="4">PDZ domain-containing protein</fullName>
    </submittedName>
</protein>
<dbReference type="SUPFAM" id="SSF50156">
    <property type="entry name" value="PDZ domain-like"/>
    <property type="match status" value="1"/>
</dbReference>
<dbReference type="AlphaFoldDB" id="A0A0N5D1N3"/>
<reference evidence="4" key="1">
    <citation type="submission" date="2017-02" db="UniProtKB">
        <authorList>
            <consortium name="WormBaseParasite"/>
        </authorList>
    </citation>
    <scope>IDENTIFICATION</scope>
</reference>
<reference evidence="2 3" key="2">
    <citation type="submission" date="2018-11" db="EMBL/GenBank/DDBJ databases">
        <authorList>
            <consortium name="Pathogen Informatics"/>
        </authorList>
    </citation>
    <scope>NUCLEOTIDE SEQUENCE [LARGE SCALE GENOMIC DNA]</scope>
</reference>
<sequence>MVETLIVMRRASFDVPFGFTMRHISFHPSNNEPATKYDSKSWCTLAVLRVEPNGVAAKAGLQVGQRIIELNGLCVTHFTYQEICKITQR</sequence>
<proteinExistence type="predicted"/>
<dbReference type="STRING" id="103827.A0A0N5D1N3"/>
<dbReference type="Gene3D" id="2.30.42.10">
    <property type="match status" value="1"/>
</dbReference>
<gene>
    <name evidence="2" type="ORF">TCLT_LOCUS6756</name>
</gene>
<evidence type="ECO:0000259" key="1">
    <source>
        <dbReference type="PROSITE" id="PS50106"/>
    </source>
</evidence>
<evidence type="ECO:0000313" key="2">
    <source>
        <dbReference type="EMBL" id="VDN04145.1"/>
    </source>
</evidence>
<dbReference type="Proteomes" id="UP000276776">
    <property type="component" value="Unassembled WGS sequence"/>
</dbReference>
<dbReference type="Pfam" id="PF17820">
    <property type="entry name" value="PDZ_6"/>
    <property type="match status" value="1"/>
</dbReference>
<accession>A0A0N5D1N3</accession>
<name>A0A0N5D1N3_THECL</name>
<evidence type="ECO:0000313" key="3">
    <source>
        <dbReference type="Proteomes" id="UP000276776"/>
    </source>
</evidence>
<dbReference type="InterPro" id="IPR001478">
    <property type="entry name" value="PDZ"/>
</dbReference>
<keyword evidence="3" id="KW-1185">Reference proteome</keyword>